<evidence type="ECO:0000259" key="1">
    <source>
        <dbReference type="PROSITE" id="PS50222"/>
    </source>
</evidence>
<feature type="domain" description="EF-hand" evidence="1">
    <location>
        <begin position="5"/>
        <end position="40"/>
    </location>
</feature>
<dbReference type="RefSeq" id="WP_345669249.1">
    <property type="nucleotide sequence ID" value="NZ_BAABKC010000049.1"/>
</dbReference>
<evidence type="ECO:0000313" key="2">
    <source>
        <dbReference type="EMBL" id="GAA5059821.1"/>
    </source>
</evidence>
<keyword evidence="3" id="KW-1185">Reference proteome</keyword>
<dbReference type="SUPFAM" id="SSF47473">
    <property type="entry name" value="EF-hand"/>
    <property type="match status" value="1"/>
</dbReference>
<comment type="caution">
    <text evidence="2">The sequence shown here is derived from an EMBL/GenBank/DDBJ whole genome shotgun (WGS) entry which is preliminary data.</text>
</comment>
<dbReference type="SMART" id="SM00054">
    <property type="entry name" value="EFh"/>
    <property type="match status" value="3"/>
</dbReference>
<protein>
    <submittedName>
        <fullName evidence="2">EF-hand domain-containing protein</fullName>
    </submittedName>
</protein>
<dbReference type="CDD" id="cd00051">
    <property type="entry name" value="EFh"/>
    <property type="match status" value="1"/>
</dbReference>
<dbReference type="PROSITE" id="PS50222">
    <property type="entry name" value="EF_HAND_2"/>
    <property type="match status" value="2"/>
</dbReference>
<organism evidence="2 3">
    <name type="scientific">Streptomyces similanensis</name>
    <dbReference type="NCBI Taxonomy" id="1274988"/>
    <lineage>
        <taxon>Bacteria</taxon>
        <taxon>Bacillati</taxon>
        <taxon>Actinomycetota</taxon>
        <taxon>Actinomycetes</taxon>
        <taxon>Kitasatosporales</taxon>
        <taxon>Streptomycetaceae</taxon>
        <taxon>Streptomyces</taxon>
    </lineage>
</organism>
<proteinExistence type="predicted"/>
<name>A0ABP9KM30_9ACTN</name>
<evidence type="ECO:0000313" key="3">
    <source>
        <dbReference type="Proteomes" id="UP001500124"/>
    </source>
</evidence>
<dbReference type="EMBL" id="BAABKC010000049">
    <property type="protein sequence ID" value="GAA5059821.1"/>
    <property type="molecule type" value="Genomic_DNA"/>
</dbReference>
<gene>
    <name evidence="2" type="ORF">GCM10023336_35960</name>
</gene>
<accession>A0ABP9KM30</accession>
<dbReference type="InterPro" id="IPR002048">
    <property type="entry name" value="EF_hand_dom"/>
</dbReference>
<sequence length="179" mass="19373">MRTPEATDRVQLVFSLFDADGNGCLEADDFDLMGERVVAAAPKADDAAKDALLASLRRYWTTLLAELDANGDGRISPEEFEACVLSPERFEATIDEFARALSAIGDPEGDGFVDRPDFVALMTAIGFRRANIEALFEAFGPVAGDRIPVEVWAEGIRDYYRPEKAGIAGDHLTADGGGR</sequence>
<dbReference type="Pfam" id="PF13499">
    <property type="entry name" value="EF-hand_7"/>
    <property type="match status" value="1"/>
</dbReference>
<reference evidence="3" key="1">
    <citation type="journal article" date="2019" name="Int. J. Syst. Evol. Microbiol.">
        <title>The Global Catalogue of Microorganisms (GCM) 10K type strain sequencing project: providing services to taxonomists for standard genome sequencing and annotation.</title>
        <authorList>
            <consortium name="The Broad Institute Genomics Platform"/>
            <consortium name="The Broad Institute Genome Sequencing Center for Infectious Disease"/>
            <person name="Wu L."/>
            <person name="Ma J."/>
        </authorList>
    </citation>
    <scope>NUCLEOTIDE SEQUENCE [LARGE SCALE GENOMIC DNA]</scope>
    <source>
        <strain evidence="3">JCM 18410</strain>
    </source>
</reference>
<feature type="domain" description="EF-hand" evidence="1">
    <location>
        <begin position="55"/>
        <end position="90"/>
    </location>
</feature>
<dbReference type="InterPro" id="IPR018247">
    <property type="entry name" value="EF_Hand_1_Ca_BS"/>
</dbReference>
<dbReference type="Gene3D" id="1.10.238.10">
    <property type="entry name" value="EF-hand"/>
    <property type="match status" value="1"/>
</dbReference>
<dbReference type="PROSITE" id="PS00018">
    <property type="entry name" value="EF_HAND_1"/>
    <property type="match status" value="2"/>
</dbReference>
<dbReference type="InterPro" id="IPR011992">
    <property type="entry name" value="EF-hand-dom_pair"/>
</dbReference>
<dbReference type="Proteomes" id="UP001500124">
    <property type="component" value="Unassembled WGS sequence"/>
</dbReference>